<reference evidence="6" key="2">
    <citation type="submission" date="2023-05" db="EMBL/GenBank/DDBJ databases">
        <authorList>
            <person name="Schelkunov M.I."/>
        </authorList>
    </citation>
    <scope>NUCLEOTIDE SEQUENCE</scope>
    <source>
        <strain evidence="6">Hsosn_3</strain>
        <tissue evidence="6">Leaf</tissue>
    </source>
</reference>
<dbReference type="InterPro" id="IPR001087">
    <property type="entry name" value="GDSL"/>
</dbReference>
<dbReference type="InterPro" id="IPR035669">
    <property type="entry name" value="SGNH_plant_lipase-like"/>
</dbReference>
<feature type="signal peptide" evidence="5">
    <location>
        <begin position="1"/>
        <end position="24"/>
    </location>
</feature>
<dbReference type="AlphaFoldDB" id="A0AAD8IJR7"/>
<comment type="similarity">
    <text evidence="1">Belongs to the 'GDSL' lipolytic enzyme family.</text>
</comment>
<accession>A0AAD8IJR7</accession>
<feature type="chain" id="PRO_5042184716" evidence="5">
    <location>
        <begin position="25"/>
        <end position="383"/>
    </location>
</feature>
<evidence type="ECO:0000256" key="5">
    <source>
        <dbReference type="SAM" id="SignalP"/>
    </source>
</evidence>
<keyword evidence="2 5" id="KW-0732">Signal</keyword>
<keyword evidence="4" id="KW-0325">Glycoprotein</keyword>
<dbReference type="PANTHER" id="PTHR22835:SF588">
    <property type="entry name" value="ALPHA-L-FUCOSIDASE 3"/>
    <property type="match status" value="1"/>
</dbReference>
<dbReference type="Proteomes" id="UP001237642">
    <property type="component" value="Unassembled WGS sequence"/>
</dbReference>
<keyword evidence="7" id="KW-1185">Reference proteome</keyword>
<dbReference type="Gene3D" id="3.40.50.1110">
    <property type="entry name" value="SGNH hydrolase"/>
    <property type="match status" value="1"/>
</dbReference>
<dbReference type="GO" id="GO:0016788">
    <property type="term" value="F:hydrolase activity, acting on ester bonds"/>
    <property type="evidence" value="ECO:0007669"/>
    <property type="project" value="InterPro"/>
</dbReference>
<dbReference type="EMBL" id="JAUIZM010000004">
    <property type="protein sequence ID" value="KAK1386841.1"/>
    <property type="molecule type" value="Genomic_DNA"/>
</dbReference>
<keyword evidence="3" id="KW-0378">Hydrolase</keyword>
<gene>
    <name evidence="6" type="ORF">POM88_015019</name>
</gene>
<comment type="caution">
    <text evidence="6">The sequence shown here is derived from an EMBL/GenBank/DDBJ whole genome shotgun (WGS) entry which is preliminary data.</text>
</comment>
<evidence type="ECO:0000256" key="2">
    <source>
        <dbReference type="ARBA" id="ARBA00022729"/>
    </source>
</evidence>
<dbReference type="Pfam" id="PF00657">
    <property type="entry name" value="Lipase_GDSL"/>
    <property type="match status" value="1"/>
</dbReference>
<dbReference type="CDD" id="cd01837">
    <property type="entry name" value="SGNH_plant_lipase_like"/>
    <property type="match status" value="1"/>
</dbReference>
<evidence type="ECO:0000256" key="1">
    <source>
        <dbReference type="ARBA" id="ARBA00008668"/>
    </source>
</evidence>
<dbReference type="InterPro" id="IPR036514">
    <property type="entry name" value="SGNH_hydro_sf"/>
</dbReference>
<evidence type="ECO:0000256" key="3">
    <source>
        <dbReference type="ARBA" id="ARBA00022801"/>
    </source>
</evidence>
<evidence type="ECO:0000256" key="4">
    <source>
        <dbReference type="ARBA" id="ARBA00023180"/>
    </source>
</evidence>
<protein>
    <submittedName>
        <fullName evidence="6">Alpha-fucosidase 1</fullName>
    </submittedName>
</protein>
<name>A0AAD8IJR7_9APIA</name>
<sequence length="383" mass="41689">MNKLSFSLLSIFLTVSTVLSPVYAERACHFPAIFNFGDGNSDTGGFTATFGSSPRFYGQTFFKGPSGRSCDGRLVIDFFASSLGKKFLHSYTDSLGADLSQGANFAQILSPIAVPQLILPRDTPPFGFNPVSYGVQFAEFVNFVDRSQRIRNQGGKFRSLMPRNESFAKGLYTFDIGQNDLAQGLFTNTSIDDIKKSLPALINSFTATLKNLYDLFGARTFWIHNTGPLGCLPYILTIVPTTDVDSVGCSKPVNELAQSFNSVLKSAVDKLRSELPKAAITYVDINSAYYSLYLESQKYGFERPLEACCGLGGAHNFGALQCGSTATVNGTQVTATPCKDPSKRINWDGFAYSEAANKIIFEKIATGNFSDPPNSPGMACRRE</sequence>
<evidence type="ECO:0000313" key="7">
    <source>
        <dbReference type="Proteomes" id="UP001237642"/>
    </source>
</evidence>
<reference evidence="6" key="1">
    <citation type="submission" date="2023-02" db="EMBL/GenBank/DDBJ databases">
        <title>Genome of toxic invasive species Heracleum sosnowskyi carries increased number of genes despite the absence of recent whole-genome duplications.</title>
        <authorList>
            <person name="Schelkunov M."/>
            <person name="Shtratnikova V."/>
            <person name="Makarenko M."/>
            <person name="Klepikova A."/>
            <person name="Omelchenko D."/>
            <person name="Novikova G."/>
            <person name="Obukhova E."/>
            <person name="Bogdanov V."/>
            <person name="Penin A."/>
            <person name="Logacheva M."/>
        </authorList>
    </citation>
    <scope>NUCLEOTIDE SEQUENCE</scope>
    <source>
        <strain evidence="6">Hsosn_3</strain>
        <tissue evidence="6">Leaf</tissue>
    </source>
</reference>
<organism evidence="6 7">
    <name type="scientific">Heracleum sosnowskyi</name>
    <dbReference type="NCBI Taxonomy" id="360622"/>
    <lineage>
        <taxon>Eukaryota</taxon>
        <taxon>Viridiplantae</taxon>
        <taxon>Streptophyta</taxon>
        <taxon>Embryophyta</taxon>
        <taxon>Tracheophyta</taxon>
        <taxon>Spermatophyta</taxon>
        <taxon>Magnoliopsida</taxon>
        <taxon>eudicotyledons</taxon>
        <taxon>Gunneridae</taxon>
        <taxon>Pentapetalae</taxon>
        <taxon>asterids</taxon>
        <taxon>campanulids</taxon>
        <taxon>Apiales</taxon>
        <taxon>Apiaceae</taxon>
        <taxon>Apioideae</taxon>
        <taxon>apioid superclade</taxon>
        <taxon>Tordylieae</taxon>
        <taxon>Tordyliinae</taxon>
        <taxon>Heracleum</taxon>
    </lineage>
</organism>
<dbReference type="PANTHER" id="PTHR22835">
    <property type="entry name" value="ZINC FINGER FYVE DOMAIN CONTAINING PROTEIN"/>
    <property type="match status" value="1"/>
</dbReference>
<proteinExistence type="inferred from homology"/>
<evidence type="ECO:0000313" key="6">
    <source>
        <dbReference type="EMBL" id="KAK1386841.1"/>
    </source>
</evidence>